<organism evidence="1 2">
    <name type="scientific">Coffea arabica</name>
    <name type="common">Arabian coffee</name>
    <dbReference type="NCBI Taxonomy" id="13443"/>
    <lineage>
        <taxon>Eukaryota</taxon>
        <taxon>Viridiplantae</taxon>
        <taxon>Streptophyta</taxon>
        <taxon>Embryophyta</taxon>
        <taxon>Tracheophyta</taxon>
        <taxon>Spermatophyta</taxon>
        <taxon>Magnoliopsida</taxon>
        <taxon>eudicotyledons</taxon>
        <taxon>Gunneridae</taxon>
        <taxon>Pentapetalae</taxon>
        <taxon>asterids</taxon>
        <taxon>lamiids</taxon>
        <taxon>Gentianales</taxon>
        <taxon>Rubiaceae</taxon>
        <taxon>Ixoroideae</taxon>
        <taxon>Gardenieae complex</taxon>
        <taxon>Bertiereae - Coffeeae clade</taxon>
        <taxon>Coffeeae</taxon>
        <taxon>Coffea</taxon>
    </lineage>
</organism>
<accession>A0ABM4WPJ6</accession>
<dbReference type="InterPro" id="IPR052160">
    <property type="entry name" value="Gypsy_RT_Integrase-like"/>
</dbReference>
<name>A0ABM4WPJ6_COFAR</name>
<dbReference type="Proteomes" id="UP001652660">
    <property type="component" value="Chromosome 2e"/>
</dbReference>
<dbReference type="PANTHER" id="PTHR47266">
    <property type="entry name" value="ENDONUCLEASE-RELATED"/>
    <property type="match status" value="1"/>
</dbReference>
<protein>
    <submittedName>
        <fullName evidence="2">Uncharacterized protein</fullName>
    </submittedName>
</protein>
<evidence type="ECO:0000313" key="2">
    <source>
        <dbReference type="RefSeq" id="XP_071933708.1"/>
    </source>
</evidence>
<proteinExistence type="predicted"/>
<reference evidence="2" key="1">
    <citation type="submission" date="2025-08" db="UniProtKB">
        <authorList>
            <consortium name="RefSeq"/>
        </authorList>
    </citation>
    <scope>IDENTIFICATION</scope>
    <source>
        <tissue evidence="2">Leaves</tissue>
    </source>
</reference>
<dbReference type="InterPro" id="IPR036397">
    <property type="entry name" value="RNaseH_sf"/>
</dbReference>
<dbReference type="RefSeq" id="XP_071933708.1">
    <property type="nucleotide sequence ID" value="XM_072077607.1"/>
</dbReference>
<dbReference type="GeneID" id="113729019"/>
<dbReference type="Gene3D" id="3.30.420.10">
    <property type="entry name" value="Ribonuclease H-like superfamily/Ribonuclease H"/>
    <property type="match status" value="1"/>
</dbReference>
<gene>
    <name evidence="2" type="primary">LOC113729019</name>
</gene>
<sequence>MEVKSILKKMVRPDRKDWSLKLEDALWAYRTAYKTPIEMFPYRLVFGKPCHLPVKFEHKAFWVVKRCNMDLVDAGGYRKLQLQELEELRNEAYENAAIYKEKSKVFHDQQVSRRSFVVGFKTGKKFVVNGHRLKPYYEGFNSEHVEIISLDDPSCEVKLGFPSRAHALQGYAWSTVQSGDYRFQGMPTP</sequence>
<keyword evidence="1" id="KW-1185">Reference proteome</keyword>
<evidence type="ECO:0000313" key="1">
    <source>
        <dbReference type="Proteomes" id="UP001652660"/>
    </source>
</evidence>